<dbReference type="AlphaFoldDB" id="A0A167NE71"/>
<keyword evidence="3" id="KW-1185">Reference proteome</keyword>
<sequence length="118" mass="13144">MSLMIRIPSRNTDRRTADYSTADRSELSWQDWQFPQEETLSKTDRRFSAACSPGGAGSDGASLRQRLQALTRQLRRRSGSSSLPRASSGQLRDSGSSSRLSVMSKFSKFASTLYKSQD</sequence>
<accession>A0A167NE71</accession>
<feature type="compositionally biased region" description="Low complexity" evidence="1">
    <location>
        <begin position="79"/>
        <end position="100"/>
    </location>
</feature>
<dbReference type="EMBL" id="AZHB01000025">
    <property type="protein sequence ID" value="OAA55459.1"/>
    <property type="molecule type" value="Genomic_DNA"/>
</dbReference>
<feature type="compositionally biased region" description="Basic and acidic residues" evidence="1">
    <location>
        <begin position="11"/>
        <end position="25"/>
    </location>
</feature>
<dbReference type="Proteomes" id="UP000076744">
    <property type="component" value="Unassembled WGS sequence"/>
</dbReference>
<feature type="region of interest" description="Disordered" evidence="1">
    <location>
        <begin position="1"/>
        <end position="25"/>
    </location>
</feature>
<organism evidence="2 3">
    <name type="scientific">Cordyceps fumosorosea (strain ARSEF 2679)</name>
    <name type="common">Isaria fumosorosea</name>
    <dbReference type="NCBI Taxonomy" id="1081104"/>
    <lineage>
        <taxon>Eukaryota</taxon>
        <taxon>Fungi</taxon>
        <taxon>Dikarya</taxon>
        <taxon>Ascomycota</taxon>
        <taxon>Pezizomycotina</taxon>
        <taxon>Sordariomycetes</taxon>
        <taxon>Hypocreomycetidae</taxon>
        <taxon>Hypocreales</taxon>
        <taxon>Cordycipitaceae</taxon>
        <taxon>Cordyceps</taxon>
    </lineage>
</organism>
<feature type="region of interest" description="Disordered" evidence="1">
    <location>
        <begin position="43"/>
        <end position="62"/>
    </location>
</feature>
<evidence type="ECO:0000313" key="3">
    <source>
        <dbReference type="Proteomes" id="UP000076744"/>
    </source>
</evidence>
<reference evidence="2 3" key="1">
    <citation type="journal article" date="2016" name="Genome Biol. Evol.">
        <title>Divergent and convergent evolution of fungal pathogenicity.</title>
        <authorList>
            <person name="Shang Y."/>
            <person name="Xiao G."/>
            <person name="Zheng P."/>
            <person name="Cen K."/>
            <person name="Zhan S."/>
            <person name="Wang C."/>
        </authorList>
    </citation>
    <scope>NUCLEOTIDE SEQUENCE [LARGE SCALE GENOMIC DNA]</scope>
    <source>
        <strain evidence="2 3">ARSEF 2679</strain>
    </source>
</reference>
<proteinExistence type="predicted"/>
<dbReference type="RefSeq" id="XP_018701312.1">
    <property type="nucleotide sequence ID" value="XM_018851573.1"/>
</dbReference>
<feature type="region of interest" description="Disordered" evidence="1">
    <location>
        <begin position="73"/>
        <end position="100"/>
    </location>
</feature>
<evidence type="ECO:0000256" key="1">
    <source>
        <dbReference type="SAM" id="MobiDB-lite"/>
    </source>
</evidence>
<evidence type="ECO:0000313" key="2">
    <source>
        <dbReference type="EMBL" id="OAA55459.1"/>
    </source>
</evidence>
<protein>
    <submittedName>
        <fullName evidence="2">Uncharacterized protein</fullName>
    </submittedName>
</protein>
<comment type="caution">
    <text evidence="2">The sequence shown here is derived from an EMBL/GenBank/DDBJ whole genome shotgun (WGS) entry which is preliminary data.</text>
</comment>
<dbReference type="GeneID" id="30024262"/>
<gene>
    <name evidence="2" type="ORF">ISF_07970</name>
</gene>
<name>A0A167NE71_CORFA</name>